<evidence type="ECO:0000313" key="2">
    <source>
        <dbReference type="Proteomes" id="UP000321513"/>
    </source>
</evidence>
<organism evidence="1 2">
    <name type="scientific">Segetibacter aerophilus</name>
    <dbReference type="NCBI Taxonomy" id="670293"/>
    <lineage>
        <taxon>Bacteria</taxon>
        <taxon>Pseudomonadati</taxon>
        <taxon>Bacteroidota</taxon>
        <taxon>Chitinophagia</taxon>
        <taxon>Chitinophagales</taxon>
        <taxon>Chitinophagaceae</taxon>
        <taxon>Segetibacter</taxon>
    </lineage>
</organism>
<proteinExistence type="predicted"/>
<protein>
    <submittedName>
        <fullName evidence="1">Uncharacterized protein</fullName>
    </submittedName>
</protein>
<name>A0A512BEQ0_9BACT</name>
<dbReference type="RefSeq" id="WP_147204567.1">
    <property type="nucleotide sequence ID" value="NZ_BJYT01000011.1"/>
</dbReference>
<dbReference type="Proteomes" id="UP000321513">
    <property type="component" value="Unassembled WGS sequence"/>
</dbReference>
<comment type="caution">
    <text evidence="1">The sequence shown here is derived from an EMBL/GenBank/DDBJ whole genome shotgun (WGS) entry which is preliminary data.</text>
</comment>
<dbReference type="AlphaFoldDB" id="A0A512BEQ0"/>
<keyword evidence="2" id="KW-1185">Reference proteome</keyword>
<accession>A0A512BEQ0</accession>
<sequence>MTSPTIPKGGFILLMTACIAPDINSVKRSDPTTRLNDYKTSLLYWLNYDEQRITGIVFIENSSYDLVELKHVVDKNNKYRRDVEFLSITPTEIPPGLHYGYSELEMIDHAFDHSALLIKAEYIVKVTGRLYFPRLARLIDEVLVKKYDVIADSRDFDFFKLKKHYVLTTLFIVQKDFYMEVLYNSKRKMSPHLHHMELVYFNILKPLAKIKNKTVQIRFPFNVEPTGIGAHWGVDYKSKKKRFESYLRALFRFILPFFKV</sequence>
<reference evidence="1 2" key="1">
    <citation type="submission" date="2019-07" db="EMBL/GenBank/DDBJ databases">
        <title>Whole genome shotgun sequence of Segetibacter aerophilus NBRC 106135.</title>
        <authorList>
            <person name="Hosoyama A."/>
            <person name="Uohara A."/>
            <person name="Ohji S."/>
            <person name="Ichikawa N."/>
        </authorList>
    </citation>
    <scope>NUCLEOTIDE SEQUENCE [LARGE SCALE GENOMIC DNA]</scope>
    <source>
        <strain evidence="1 2">NBRC 106135</strain>
    </source>
</reference>
<dbReference type="OrthoDB" id="597706at2"/>
<evidence type="ECO:0000313" key="1">
    <source>
        <dbReference type="EMBL" id="GEO10449.1"/>
    </source>
</evidence>
<dbReference type="EMBL" id="BJYT01000011">
    <property type="protein sequence ID" value="GEO10449.1"/>
    <property type="molecule type" value="Genomic_DNA"/>
</dbReference>
<gene>
    <name evidence="1" type="ORF">SAE01_29450</name>
</gene>